<evidence type="ECO:0000256" key="3">
    <source>
        <dbReference type="PROSITE-ProRule" id="PRU10141"/>
    </source>
</evidence>
<dbReference type="InterPro" id="IPR002372">
    <property type="entry name" value="PQQ_rpt_dom"/>
</dbReference>
<feature type="compositionally biased region" description="Low complexity" evidence="4">
    <location>
        <begin position="482"/>
        <end position="499"/>
    </location>
</feature>
<dbReference type="Pfam" id="PF00069">
    <property type="entry name" value="Pkinase"/>
    <property type="match status" value="1"/>
</dbReference>
<dbReference type="PROSITE" id="PS00107">
    <property type="entry name" value="PROTEIN_KINASE_ATP"/>
    <property type="match status" value="1"/>
</dbReference>
<dbReference type="Gene3D" id="2.40.10.480">
    <property type="match status" value="1"/>
</dbReference>
<evidence type="ECO:0000313" key="6">
    <source>
        <dbReference type="EMBL" id="QFQ98479.1"/>
    </source>
</evidence>
<gene>
    <name evidence="6" type="ORF">F9278_22410</name>
</gene>
<dbReference type="SMART" id="SM00220">
    <property type="entry name" value="S_TKc"/>
    <property type="match status" value="1"/>
</dbReference>
<feature type="region of interest" description="Disordered" evidence="4">
    <location>
        <begin position="342"/>
        <end position="444"/>
    </location>
</feature>
<dbReference type="InterPro" id="IPR017441">
    <property type="entry name" value="Protein_kinase_ATP_BS"/>
</dbReference>
<dbReference type="SUPFAM" id="SSF56112">
    <property type="entry name" value="Protein kinase-like (PK-like)"/>
    <property type="match status" value="1"/>
</dbReference>
<accession>A0A5P8K7F7</accession>
<evidence type="ECO:0000256" key="2">
    <source>
        <dbReference type="ARBA" id="ARBA00022840"/>
    </source>
</evidence>
<dbReference type="PROSITE" id="PS00108">
    <property type="entry name" value="PROTEIN_KINASE_ST"/>
    <property type="match status" value="1"/>
</dbReference>
<organism evidence="6 7">
    <name type="scientific">Streptomyces phaeolivaceus</name>
    <dbReference type="NCBI Taxonomy" id="2653200"/>
    <lineage>
        <taxon>Bacteria</taxon>
        <taxon>Bacillati</taxon>
        <taxon>Actinomycetota</taxon>
        <taxon>Actinomycetes</taxon>
        <taxon>Kitasatosporales</taxon>
        <taxon>Streptomycetaceae</taxon>
        <taxon>Streptomyces</taxon>
    </lineage>
</organism>
<sequence>MDEKASGGGLPSEGGRGPMAQALESGDPRQVGPYRIVGRLGAGGMGRVYLGLSPGGRAIAVKTIRPELTHDPQFRQRFAREAAAARAVSGAFTAAVVDADPYGDPPWLATVHVAGISLDDTIARHGPLPESSVLALGAGLSEALQAIHTAGLVHRDLKPSNVLLAPDGPKVIDFGIAIAAGSSSLTRSGAVIGTPAYMSPEQLTGGRAGTAADVFALGGVLVFAATGEAAFGSGPSLGVGYRVVHDEPGLSAVPMGLRTLLGRCLDKDPDRRPTVAELLAEFAARILPAPDARYGTDTVTLALHGDAWLPASVASSVRRAGEAGGAGAAGGVPVPGVSDAQEAYEEEAYEEETYEEETYEEETYEEETYEGEAYEGEAYEEAVDPRVSIDPRVPAEPRVQPGRLGQPWAPEQPQRSGPSRSEPSRPEPSRSEPSRPVPGAVGAPPTRRRVLAALAGVGGVAAVGVGTYLLGRGDQDPDDGSDNGSGNSNDTGNDTGNDNDTLKDPDGVSAPGKLRWKRGTGGPVAPALLATNGLVYAGSKDGSMYALDAETGKPRWQFSTGNGVYTCPAVAGGLAYFGSADYHLYAVDVRTGEQRWQFSAGGEVNSSPVVAGGVVYAGSDDGRLYAVDAGSGDRKWTFAAGGRIRSSPVVAWNKVYVGSEDARLYAVDAATGERAWAFETDGDVKSSPAVADRVVYVGGYDGNLYAVDCDTGELRWTFATRGGVGSSPTVSGGVVYVGSDDGNLYAVDAVTGKQKWKFTVGAIVYSSPTVLGDDVYVGSKNGNLYAVRTDTGKSRWTYRTGADIRSSPTATDATVYVGNDSGTVFAVSR</sequence>
<keyword evidence="2 3" id="KW-0067">ATP-binding</keyword>
<dbReference type="InterPro" id="IPR018391">
    <property type="entry name" value="PQQ_b-propeller_rpt"/>
</dbReference>
<evidence type="ECO:0000256" key="1">
    <source>
        <dbReference type="ARBA" id="ARBA00022741"/>
    </source>
</evidence>
<dbReference type="PANTHER" id="PTHR34512">
    <property type="entry name" value="CELL SURFACE PROTEIN"/>
    <property type="match status" value="1"/>
</dbReference>
<dbReference type="PANTHER" id="PTHR34512:SF30">
    <property type="entry name" value="OUTER MEMBRANE PROTEIN ASSEMBLY FACTOR BAMB"/>
    <property type="match status" value="1"/>
</dbReference>
<evidence type="ECO:0000313" key="7">
    <source>
        <dbReference type="Proteomes" id="UP000327294"/>
    </source>
</evidence>
<evidence type="ECO:0000256" key="4">
    <source>
        <dbReference type="SAM" id="MobiDB-lite"/>
    </source>
</evidence>
<dbReference type="Gene3D" id="3.30.200.20">
    <property type="entry name" value="Phosphorylase Kinase, domain 1"/>
    <property type="match status" value="1"/>
</dbReference>
<feature type="compositionally biased region" description="Gly residues" evidence="4">
    <location>
        <begin position="1"/>
        <end position="17"/>
    </location>
</feature>
<evidence type="ECO:0000259" key="5">
    <source>
        <dbReference type="PROSITE" id="PS50011"/>
    </source>
</evidence>
<dbReference type="GO" id="GO:0004672">
    <property type="term" value="F:protein kinase activity"/>
    <property type="evidence" value="ECO:0007669"/>
    <property type="project" value="InterPro"/>
</dbReference>
<name>A0A5P8K7F7_9ACTN</name>
<dbReference type="PROSITE" id="PS50011">
    <property type="entry name" value="PROTEIN_KINASE_DOM"/>
    <property type="match status" value="1"/>
</dbReference>
<keyword evidence="1 3" id="KW-0547">Nucleotide-binding</keyword>
<dbReference type="GO" id="GO:0005524">
    <property type="term" value="F:ATP binding"/>
    <property type="evidence" value="ECO:0007669"/>
    <property type="project" value="UniProtKB-UniRule"/>
</dbReference>
<dbReference type="InterPro" id="IPR008271">
    <property type="entry name" value="Ser/Thr_kinase_AS"/>
</dbReference>
<feature type="compositionally biased region" description="Basic and acidic residues" evidence="4">
    <location>
        <begin position="383"/>
        <end position="395"/>
    </location>
</feature>
<feature type="compositionally biased region" description="Acidic residues" evidence="4">
    <location>
        <begin position="342"/>
        <end position="382"/>
    </location>
</feature>
<dbReference type="AlphaFoldDB" id="A0A5P8K7F7"/>
<dbReference type="InterPro" id="IPR011009">
    <property type="entry name" value="Kinase-like_dom_sf"/>
</dbReference>
<dbReference type="EMBL" id="CP045096">
    <property type="protein sequence ID" value="QFQ98479.1"/>
    <property type="molecule type" value="Genomic_DNA"/>
</dbReference>
<dbReference type="SMART" id="SM00564">
    <property type="entry name" value="PQQ"/>
    <property type="match status" value="7"/>
</dbReference>
<feature type="compositionally biased region" description="Basic and acidic residues" evidence="4">
    <location>
        <begin position="422"/>
        <end position="433"/>
    </location>
</feature>
<dbReference type="InterPro" id="IPR015943">
    <property type="entry name" value="WD40/YVTN_repeat-like_dom_sf"/>
</dbReference>
<dbReference type="InterPro" id="IPR011047">
    <property type="entry name" value="Quinoprotein_ADH-like_sf"/>
</dbReference>
<reference evidence="6 7" key="1">
    <citation type="submission" date="2019-10" db="EMBL/GenBank/DDBJ databases">
        <title>Streptomyces sp. strain GY16 isolated from leaves of Broussonetia papyrifera.</title>
        <authorList>
            <person name="Mo P."/>
        </authorList>
    </citation>
    <scope>NUCLEOTIDE SEQUENCE [LARGE SCALE GENOMIC DNA]</scope>
    <source>
        <strain evidence="6 7">GY16</strain>
    </source>
</reference>
<protein>
    <submittedName>
        <fullName evidence="6">PQQ-binding-like beta-propeller repeat protein</fullName>
    </submittedName>
</protein>
<dbReference type="CDD" id="cd14014">
    <property type="entry name" value="STKc_PknB_like"/>
    <property type="match status" value="1"/>
</dbReference>
<dbReference type="SUPFAM" id="SSF50998">
    <property type="entry name" value="Quinoprotein alcohol dehydrogenase-like"/>
    <property type="match status" value="2"/>
</dbReference>
<dbReference type="Pfam" id="PF13360">
    <property type="entry name" value="PQQ_2"/>
    <property type="match status" value="1"/>
</dbReference>
<feature type="region of interest" description="Disordered" evidence="4">
    <location>
        <begin position="472"/>
        <end position="522"/>
    </location>
</feature>
<feature type="region of interest" description="Disordered" evidence="4">
    <location>
        <begin position="1"/>
        <end position="30"/>
    </location>
</feature>
<dbReference type="InterPro" id="IPR000719">
    <property type="entry name" value="Prot_kinase_dom"/>
</dbReference>
<dbReference type="Proteomes" id="UP000327294">
    <property type="component" value="Chromosome"/>
</dbReference>
<keyword evidence="7" id="KW-1185">Reference proteome</keyword>
<proteinExistence type="predicted"/>
<dbReference type="Gene3D" id="2.130.10.10">
    <property type="entry name" value="YVTN repeat-like/Quinoprotein amine dehydrogenase"/>
    <property type="match status" value="2"/>
</dbReference>
<dbReference type="Gene3D" id="1.10.510.10">
    <property type="entry name" value="Transferase(Phosphotransferase) domain 1"/>
    <property type="match status" value="1"/>
</dbReference>
<dbReference type="KEGG" id="sphv:F9278_22410"/>
<feature type="domain" description="Protein kinase" evidence="5">
    <location>
        <begin position="34"/>
        <end position="287"/>
    </location>
</feature>
<feature type="binding site" evidence="3">
    <location>
        <position position="62"/>
    </location>
    <ligand>
        <name>ATP</name>
        <dbReference type="ChEBI" id="CHEBI:30616"/>
    </ligand>
</feature>